<sequence>MSAPLYDKNNPIPGTLPLATQTVKLVFNALDDGCLTQEAQTDLILKLSDDAGPPRRNSSAEAELAFWLAQVRPIPLGVKLSLETTSNLHPVVASALVSEDPDAFFAASSSRYWTNDGLYRRRAPSAPAQTLTDSNTRGTDPAPGARPAPPGTTTRPQTVPIEGVGDVPAYRMIPLPKGTLVSTQAAINEDQWVDEESQRMDQLIQLAGSAPARPPISRAQTAPSQVLSSRFPTVQQQLGVAPPLPAGSQTPLVGALEVEDESRRYRLGRLTAARFTPAYSSDPKVIKWLRQEEAWDQARHLPRNDPTWLETAAGVFRTQLQRRGVVKMDIIEVMKIMSGGFVDISDVVHRQEAELFDSYTNGNGIEFKGIQARAQKKVSRTKPPVTNFSEFIRALKEIEVVENAVFGTYDGADWTHYLKFLDEMHTGAQNGFKGAKLPIAFNDCFRRMRAEPNNRVTSLLEVSESHAAYVNTILLVAALPNNPELEERTFRRVQGSSQETNTRTKKSKSSNGKDCICIRYNRRQPHQLALCGREHVCLDCEAKDHQSGDSGCPNLETGIGRKLAKMAAKSSARSAARQ</sequence>
<evidence type="ECO:0000313" key="3">
    <source>
        <dbReference type="EnsemblFungi" id="MVLG_03224T0"/>
    </source>
</evidence>
<reference evidence="2" key="2">
    <citation type="submission" date="2010-11" db="EMBL/GenBank/DDBJ databases">
        <authorList>
            <consortium name="The Broad Institute Genome Sequencing Platform"/>
            <person name="Earl A."/>
            <person name="Ward D."/>
            <person name="Feldgarden M."/>
            <person name="Gevers D."/>
            <person name="Butler R."/>
            <person name="Young S.K."/>
            <person name="Zeng Q."/>
            <person name="Gargeya S."/>
            <person name="Fitzgerald M."/>
            <person name="Haas B."/>
            <person name="Abouelleil A."/>
            <person name="Alvarado L."/>
            <person name="Arachchi H.M."/>
            <person name="Berlin A."/>
            <person name="Brown A."/>
            <person name="Chapman S.B."/>
            <person name="Chen Z."/>
            <person name="Dunbar C."/>
            <person name="Freedman E."/>
            <person name="Gearin G."/>
            <person name="Gellesch M."/>
            <person name="Goldberg J."/>
            <person name="Griggs A."/>
            <person name="Gujja S."/>
            <person name="Heilman E."/>
            <person name="Heiman D."/>
            <person name="Howarth C."/>
            <person name="Larson L."/>
            <person name="Lui A."/>
            <person name="MacDonald P.J.P."/>
            <person name="Mehta T."/>
            <person name="Montmayeur A."/>
            <person name="Murphy C."/>
            <person name="Neiman D."/>
            <person name="Pearson M."/>
            <person name="Priest M."/>
            <person name="Roberts A."/>
            <person name="Saif S."/>
            <person name="Shea T."/>
            <person name="Shenoy N."/>
            <person name="Sisk P."/>
            <person name="Stolte C."/>
            <person name="Sykes S."/>
            <person name="White J."/>
            <person name="Yandava C."/>
            <person name="Wortman J."/>
            <person name="Nusbaum C."/>
            <person name="Birren B."/>
        </authorList>
    </citation>
    <scope>NUCLEOTIDE SEQUENCE</scope>
    <source>
        <strain evidence="2">P1A1 Lamole</strain>
    </source>
</reference>
<evidence type="ECO:0000313" key="4">
    <source>
        <dbReference type="Proteomes" id="UP000017200"/>
    </source>
</evidence>
<reference evidence="3" key="4">
    <citation type="submission" date="2015-06" db="UniProtKB">
        <authorList>
            <consortium name="EnsemblFungi"/>
        </authorList>
    </citation>
    <scope>IDENTIFICATION</scope>
</reference>
<evidence type="ECO:0000313" key="2">
    <source>
        <dbReference type="EMBL" id="KDE06438.1"/>
    </source>
</evidence>
<dbReference type="EMBL" id="AEIJ01000306">
    <property type="status" value="NOT_ANNOTATED_CDS"/>
    <property type="molecule type" value="Genomic_DNA"/>
</dbReference>
<dbReference type="AlphaFoldDB" id="U5H7J7"/>
<dbReference type="EMBL" id="GL541671">
    <property type="protein sequence ID" value="KDE06438.1"/>
    <property type="molecule type" value="Genomic_DNA"/>
</dbReference>
<dbReference type="InParanoid" id="U5H7J7"/>
<accession>U5H7J7</accession>
<dbReference type="EnsemblFungi" id="MVLG_03224T0">
    <property type="protein sequence ID" value="MVLG_03224T0"/>
    <property type="gene ID" value="MVLG_03224"/>
</dbReference>
<protein>
    <submittedName>
        <fullName evidence="2 3">Uncharacterized protein</fullName>
    </submittedName>
</protein>
<evidence type="ECO:0000256" key="1">
    <source>
        <dbReference type="SAM" id="MobiDB-lite"/>
    </source>
</evidence>
<dbReference type="Proteomes" id="UP000017200">
    <property type="component" value="Unassembled WGS sequence"/>
</dbReference>
<dbReference type="HOGENOM" id="CLU_496253_0_0_1"/>
<gene>
    <name evidence="2" type="ORF">MVLG_03224</name>
</gene>
<keyword evidence="4" id="KW-1185">Reference proteome</keyword>
<feature type="compositionally biased region" description="Polar residues" evidence="1">
    <location>
        <begin position="127"/>
        <end position="136"/>
    </location>
</feature>
<reference evidence="2 4" key="3">
    <citation type="journal article" date="2015" name="BMC Genomics">
        <title>Sex and parasites: genomic and transcriptomic analysis of Microbotryum lychnidis-dioicae, the biotrophic and plant-castrating anther smut fungus.</title>
        <authorList>
            <person name="Perlin M.H."/>
            <person name="Amselem J."/>
            <person name="Fontanillas E."/>
            <person name="Toh S.S."/>
            <person name="Chen Z."/>
            <person name="Goldberg J."/>
            <person name="Duplessis S."/>
            <person name="Henrissat B."/>
            <person name="Young S."/>
            <person name="Zeng Q."/>
            <person name="Aguileta G."/>
            <person name="Petit E."/>
            <person name="Badouin H."/>
            <person name="Andrews J."/>
            <person name="Razeeq D."/>
            <person name="Gabaldon T."/>
            <person name="Quesneville H."/>
            <person name="Giraud T."/>
            <person name="Hood M.E."/>
            <person name="Schultz D.J."/>
            <person name="Cuomo C.A."/>
        </authorList>
    </citation>
    <scope>NUCLEOTIDE SEQUENCE [LARGE SCALE GENOMIC DNA]</scope>
    <source>
        <strain evidence="2">P1A1 Lamole</strain>
        <strain evidence="4">p1A1 Lamole</strain>
    </source>
</reference>
<name>U5H7J7_USTV1</name>
<feature type="region of interest" description="Disordered" evidence="1">
    <location>
        <begin position="124"/>
        <end position="160"/>
    </location>
</feature>
<dbReference type="STRING" id="683840.U5H7J7"/>
<reference evidence="4" key="1">
    <citation type="submission" date="2010-11" db="EMBL/GenBank/DDBJ databases">
        <title>The genome sequence of Microbotryum violaceum strain p1A1 Lamole.</title>
        <authorList>
            <person name="Cuomo C."/>
            <person name="Perlin M."/>
            <person name="Young S.K."/>
            <person name="Zeng Q."/>
            <person name="Gargeya S."/>
            <person name="Alvarado L."/>
            <person name="Berlin A."/>
            <person name="Chapman S.B."/>
            <person name="Chen Z."/>
            <person name="Freedman E."/>
            <person name="Gellesch M."/>
            <person name="Goldberg J."/>
            <person name="Griggs A."/>
            <person name="Gujja S."/>
            <person name="Heilman E."/>
            <person name="Heiman D."/>
            <person name="Howarth C."/>
            <person name="Mehta T."/>
            <person name="Neiman D."/>
            <person name="Pearson M."/>
            <person name="Roberts A."/>
            <person name="Saif S."/>
            <person name="Shea T."/>
            <person name="Shenoy N."/>
            <person name="Sisk P."/>
            <person name="Stolte C."/>
            <person name="Sykes S."/>
            <person name="White J."/>
            <person name="Yandava C."/>
            <person name="Haas B."/>
            <person name="Nusbaum C."/>
            <person name="Birren B."/>
        </authorList>
    </citation>
    <scope>NUCLEOTIDE SEQUENCE [LARGE SCALE GENOMIC DNA]</scope>
    <source>
        <strain evidence="4">p1A1 Lamole</strain>
    </source>
</reference>
<proteinExistence type="predicted"/>
<feature type="region of interest" description="Disordered" evidence="1">
    <location>
        <begin position="490"/>
        <end position="512"/>
    </location>
</feature>
<organism evidence="2">
    <name type="scientific">Microbotryum lychnidis-dioicae (strain p1A1 Lamole / MvSl-1064)</name>
    <name type="common">Anther smut fungus</name>
    <dbReference type="NCBI Taxonomy" id="683840"/>
    <lineage>
        <taxon>Eukaryota</taxon>
        <taxon>Fungi</taxon>
        <taxon>Dikarya</taxon>
        <taxon>Basidiomycota</taxon>
        <taxon>Pucciniomycotina</taxon>
        <taxon>Microbotryomycetes</taxon>
        <taxon>Microbotryales</taxon>
        <taxon>Microbotryaceae</taxon>
        <taxon>Microbotryum</taxon>
    </lineage>
</organism>